<dbReference type="EMBL" id="PYNF01000003">
    <property type="protein sequence ID" value="PSV00733.1"/>
    <property type="molecule type" value="Genomic_DNA"/>
</dbReference>
<comment type="caution">
    <text evidence="1">The sequence shown here is derived from an EMBL/GenBank/DDBJ whole genome shotgun (WGS) entry which is preliminary data.</text>
</comment>
<organism evidence="1 2">
    <name type="scientific">Photobacterium kishitanii</name>
    <dbReference type="NCBI Taxonomy" id="318456"/>
    <lineage>
        <taxon>Bacteria</taxon>
        <taxon>Pseudomonadati</taxon>
        <taxon>Pseudomonadota</taxon>
        <taxon>Gammaproteobacteria</taxon>
        <taxon>Vibrionales</taxon>
        <taxon>Vibrionaceae</taxon>
        <taxon>Photobacterium</taxon>
    </lineage>
</organism>
<protein>
    <submittedName>
        <fullName evidence="1">Uncharacterized protein</fullName>
    </submittedName>
</protein>
<dbReference type="Proteomes" id="UP000241426">
    <property type="component" value="Unassembled WGS sequence"/>
</dbReference>
<reference evidence="1 2" key="1">
    <citation type="submission" date="2018-01" db="EMBL/GenBank/DDBJ databases">
        <title>Whole genome sequencing of Histamine producing bacteria.</title>
        <authorList>
            <person name="Butler K."/>
        </authorList>
    </citation>
    <scope>NUCLEOTIDE SEQUENCE [LARGE SCALE GENOMIC DNA]</scope>
    <source>
        <strain evidence="1 2">FS-7.2</strain>
    </source>
</reference>
<dbReference type="AlphaFoldDB" id="A0A2T3KM28"/>
<evidence type="ECO:0000313" key="2">
    <source>
        <dbReference type="Proteomes" id="UP000241426"/>
    </source>
</evidence>
<sequence>MHFVDFALNAPLLKYESTELPVTNIPCFHCEKPIRENEATAKNAWIKLHEACLEPHNKECDRLDTEIYEQELKAKQNEKKILKDLQNTLKPNLFEIIEFELEQHCYRVLDLVKRKDISAMECHPNEILITEDLPFDHIYSDVTSCDDSYGGDIYIPLGYRNYLKVTIWG</sequence>
<gene>
    <name evidence="1" type="ORF">C9J27_06215</name>
</gene>
<evidence type="ECO:0000313" key="1">
    <source>
        <dbReference type="EMBL" id="PSV00733.1"/>
    </source>
</evidence>
<accession>A0A2T3KM28</accession>
<proteinExistence type="predicted"/>
<name>A0A2T3KM28_9GAMM</name>